<evidence type="ECO:0000313" key="3">
    <source>
        <dbReference type="EMBL" id="QHU27401.1"/>
    </source>
</evidence>
<dbReference type="EMBL" id="MN740455">
    <property type="protein sequence ID" value="QHU27401.1"/>
    <property type="molecule type" value="Genomic_DNA"/>
</dbReference>
<organism evidence="3">
    <name type="scientific">viral metagenome</name>
    <dbReference type="NCBI Taxonomy" id="1070528"/>
    <lineage>
        <taxon>unclassified sequences</taxon>
        <taxon>metagenomes</taxon>
        <taxon>organismal metagenomes</taxon>
    </lineage>
</organism>
<dbReference type="AlphaFoldDB" id="A0A6C0LCK1"/>
<keyword evidence="2" id="KW-1133">Transmembrane helix</keyword>
<feature type="transmembrane region" description="Helical" evidence="2">
    <location>
        <begin position="7"/>
        <end position="24"/>
    </location>
</feature>
<accession>A0A6C0LCK1</accession>
<feature type="compositionally biased region" description="Basic residues" evidence="1">
    <location>
        <begin position="362"/>
        <end position="375"/>
    </location>
</feature>
<feature type="region of interest" description="Disordered" evidence="1">
    <location>
        <begin position="356"/>
        <end position="375"/>
    </location>
</feature>
<keyword evidence="2" id="KW-0472">Membrane</keyword>
<evidence type="ECO:0000256" key="2">
    <source>
        <dbReference type="SAM" id="Phobius"/>
    </source>
</evidence>
<sequence length="375" mass="43049">MYELRKINVYIYYFLHYIYVLYRMESKEQRIYNKIYNIKKLKDYVSLILNDIYRLLQDLGYSDDIISSMLHKDRIDSAGQVCEKDIIKIIKGGNIREQLTAIYMFIEKNCFVIINLIYNKKMAQKLTYINQNRLKYIKDGLKKLTGIKEDSILNEILSGCSDKDACVLCNVVTTPANGICLLSRIVGFPFGGISNLRALRPNEDKINYIIKIKDIKPELSTREIEFMKLSVNAVKVPWETGQMLWVINPGHFLVSIADKYNNSLISGPSGGTDMIIQACLLFSRFDLELSTLAGIAWCTNCPDHSAYECLISAMPYGLDYRLDIEDEIYVDKLISKHKDTRRSSYNLPFFSSSKVMSSVGGKAKKNKTKKSKNNK</sequence>
<keyword evidence="2" id="KW-0812">Transmembrane</keyword>
<protein>
    <submittedName>
        <fullName evidence="3">Uncharacterized protein</fullName>
    </submittedName>
</protein>
<reference evidence="3" key="1">
    <citation type="journal article" date="2020" name="Nature">
        <title>Giant virus diversity and host interactions through global metagenomics.</title>
        <authorList>
            <person name="Schulz F."/>
            <person name="Roux S."/>
            <person name="Paez-Espino D."/>
            <person name="Jungbluth S."/>
            <person name="Walsh D.A."/>
            <person name="Denef V.J."/>
            <person name="McMahon K.D."/>
            <person name="Konstantinidis K.T."/>
            <person name="Eloe-Fadrosh E.A."/>
            <person name="Kyrpides N.C."/>
            <person name="Woyke T."/>
        </authorList>
    </citation>
    <scope>NUCLEOTIDE SEQUENCE</scope>
    <source>
        <strain evidence="3">GVMAG-M-3300027763-16</strain>
    </source>
</reference>
<proteinExistence type="predicted"/>
<name>A0A6C0LCK1_9ZZZZ</name>
<evidence type="ECO:0000256" key="1">
    <source>
        <dbReference type="SAM" id="MobiDB-lite"/>
    </source>
</evidence>